<organism evidence="1 2">
    <name type="scientific">Cirrhinus molitorella</name>
    <name type="common">mud carp</name>
    <dbReference type="NCBI Taxonomy" id="172907"/>
    <lineage>
        <taxon>Eukaryota</taxon>
        <taxon>Metazoa</taxon>
        <taxon>Chordata</taxon>
        <taxon>Craniata</taxon>
        <taxon>Vertebrata</taxon>
        <taxon>Euteleostomi</taxon>
        <taxon>Actinopterygii</taxon>
        <taxon>Neopterygii</taxon>
        <taxon>Teleostei</taxon>
        <taxon>Ostariophysi</taxon>
        <taxon>Cypriniformes</taxon>
        <taxon>Cyprinidae</taxon>
        <taxon>Labeoninae</taxon>
        <taxon>Labeonini</taxon>
        <taxon>Cirrhinus</taxon>
    </lineage>
</organism>
<dbReference type="Proteomes" id="UP001558613">
    <property type="component" value="Unassembled WGS sequence"/>
</dbReference>
<protein>
    <submittedName>
        <fullName evidence="1">Uncharacterized protein</fullName>
    </submittedName>
</protein>
<proteinExistence type="predicted"/>
<keyword evidence="2" id="KW-1185">Reference proteome</keyword>
<dbReference type="PANTHER" id="PTHR22754:SF34">
    <property type="entry name" value="DISCO-INTERACTING PROTEIN 2 HOMOLOG A"/>
    <property type="match status" value="1"/>
</dbReference>
<dbReference type="EMBL" id="JAYMGO010000009">
    <property type="protein sequence ID" value="KAL1268264.1"/>
    <property type="molecule type" value="Genomic_DNA"/>
</dbReference>
<gene>
    <name evidence="1" type="ORF">QQF64_033627</name>
</gene>
<accession>A0ABR3MUE7</accession>
<evidence type="ECO:0000313" key="1">
    <source>
        <dbReference type="EMBL" id="KAL1268264.1"/>
    </source>
</evidence>
<reference evidence="1 2" key="1">
    <citation type="submission" date="2023-09" db="EMBL/GenBank/DDBJ databases">
        <authorList>
            <person name="Wang M."/>
        </authorList>
    </citation>
    <scope>NUCLEOTIDE SEQUENCE [LARGE SCALE GENOMIC DNA]</scope>
    <source>
        <strain evidence="1">GT-2023</strain>
        <tissue evidence="1">Liver</tissue>
    </source>
</reference>
<dbReference type="PANTHER" id="PTHR22754">
    <property type="entry name" value="DISCO-INTERACTING PROTEIN 2 DIP2 -RELATED"/>
    <property type="match status" value="1"/>
</dbReference>
<sequence length="95" mass="10522">MTSSTYQRYDHSRRSKAFIASRERTATGEVSHAATSALCRSIKLQCEIYPSCLTVICLGPYCSLAFALCCLCSVYSGHQSFLVPPLELDTNHLLK</sequence>
<evidence type="ECO:0000313" key="2">
    <source>
        <dbReference type="Proteomes" id="UP001558613"/>
    </source>
</evidence>
<comment type="caution">
    <text evidence="1">The sequence shown here is derived from an EMBL/GenBank/DDBJ whole genome shotgun (WGS) entry which is preliminary data.</text>
</comment>
<name>A0ABR3MUE7_9TELE</name>